<dbReference type="Proteomes" id="UP000195402">
    <property type="component" value="Unassembled WGS sequence"/>
</dbReference>
<dbReference type="EMBL" id="MVGT01001366">
    <property type="protein sequence ID" value="OVA12775.1"/>
    <property type="molecule type" value="Genomic_DNA"/>
</dbReference>
<dbReference type="STRING" id="56857.A0A200QQR0"/>
<feature type="domain" description="RNase H type-1" evidence="1">
    <location>
        <begin position="12"/>
        <end position="97"/>
    </location>
</feature>
<dbReference type="InterPro" id="IPR052929">
    <property type="entry name" value="RNase_H-like_EbsB-rel"/>
</dbReference>
<dbReference type="InterPro" id="IPR036397">
    <property type="entry name" value="RNaseH_sf"/>
</dbReference>
<keyword evidence="3" id="KW-1185">Reference proteome</keyword>
<organism evidence="2 3">
    <name type="scientific">Macleaya cordata</name>
    <name type="common">Five-seeded plume-poppy</name>
    <name type="synonym">Bocconia cordata</name>
    <dbReference type="NCBI Taxonomy" id="56857"/>
    <lineage>
        <taxon>Eukaryota</taxon>
        <taxon>Viridiplantae</taxon>
        <taxon>Streptophyta</taxon>
        <taxon>Embryophyta</taxon>
        <taxon>Tracheophyta</taxon>
        <taxon>Spermatophyta</taxon>
        <taxon>Magnoliopsida</taxon>
        <taxon>Ranunculales</taxon>
        <taxon>Papaveraceae</taxon>
        <taxon>Papaveroideae</taxon>
        <taxon>Macleaya</taxon>
    </lineage>
</organism>
<evidence type="ECO:0000259" key="1">
    <source>
        <dbReference type="Pfam" id="PF13456"/>
    </source>
</evidence>
<dbReference type="InterPro" id="IPR044730">
    <property type="entry name" value="RNase_H-like_dom_plant"/>
</dbReference>
<dbReference type="AlphaFoldDB" id="A0A200QQR0"/>
<dbReference type="GO" id="GO:0004523">
    <property type="term" value="F:RNA-DNA hybrid ribonuclease activity"/>
    <property type="evidence" value="ECO:0007669"/>
    <property type="project" value="InterPro"/>
</dbReference>
<dbReference type="Pfam" id="PF13456">
    <property type="entry name" value="RVT_3"/>
    <property type="match status" value="1"/>
</dbReference>
<protein>
    <submittedName>
        <fullName evidence="2">Ribonuclease H domain</fullName>
    </submittedName>
</protein>
<comment type="caution">
    <text evidence="2">The sequence shown here is derived from an EMBL/GenBank/DDBJ whole genome shotgun (WGS) entry which is preliminary data.</text>
</comment>
<evidence type="ECO:0000313" key="2">
    <source>
        <dbReference type="EMBL" id="OVA12775.1"/>
    </source>
</evidence>
<dbReference type="PANTHER" id="PTHR47074:SF11">
    <property type="entry name" value="REVERSE TRANSCRIPTASE-LIKE PROTEIN"/>
    <property type="match status" value="1"/>
</dbReference>
<dbReference type="Gene3D" id="3.30.420.10">
    <property type="entry name" value="Ribonuclease H-like superfamily/Ribonuclease H"/>
    <property type="match status" value="1"/>
</dbReference>
<dbReference type="PANTHER" id="PTHR47074">
    <property type="entry name" value="BNAC02G40300D PROTEIN"/>
    <property type="match status" value="1"/>
</dbReference>
<accession>A0A200QQR0</accession>
<reference evidence="2 3" key="1">
    <citation type="journal article" date="2017" name="Mol. Plant">
        <title>The Genome of Medicinal Plant Macleaya cordata Provides New Insights into Benzylisoquinoline Alkaloids Metabolism.</title>
        <authorList>
            <person name="Liu X."/>
            <person name="Liu Y."/>
            <person name="Huang P."/>
            <person name="Ma Y."/>
            <person name="Qing Z."/>
            <person name="Tang Q."/>
            <person name="Cao H."/>
            <person name="Cheng P."/>
            <person name="Zheng Y."/>
            <person name="Yuan Z."/>
            <person name="Zhou Y."/>
            <person name="Liu J."/>
            <person name="Tang Z."/>
            <person name="Zhuo Y."/>
            <person name="Zhang Y."/>
            <person name="Yu L."/>
            <person name="Huang J."/>
            <person name="Yang P."/>
            <person name="Peng Q."/>
            <person name="Zhang J."/>
            <person name="Jiang W."/>
            <person name="Zhang Z."/>
            <person name="Lin K."/>
            <person name="Ro D.K."/>
            <person name="Chen X."/>
            <person name="Xiong X."/>
            <person name="Shang Y."/>
            <person name="Huang S."/>
            <person name="Zeng J."/>
        </authorList>
    </citation>
    <scope>NUCLEOTIDE SEQUENCE [LARGE SCALE GENOMIC DNA]</scope>
    <source>
        <strain evidence="3">cv. BLH2017</strain>
        <tissue evidence="2">Root</tissue>
    </source>
</reference>
<proteinExistence type="predicted"/>
<gene>
    <name evidence="2" type="ORF">BVC80_8547g10</name>
</gene>
<dbReference type="OMA" id="FSIRWEN"/>
<dbReference type="OrthoDB" id="988871at2759"/>
<dbReference type="GO" id="GO:0003676">
    <property type="term" value="F:nucleic acid binding"/>
    <property type="evidence" value="ECO:0007669"/>
    <property type="project" value="InterPro"/>
</dbReference>
<sequence length="141" mass="15729">MAAKGIQIRIGSSEQAEGIAILEAMEWAKYLRISRVCFESDAKNLIDFINNGIGVIEWRSRTFLKDFQRLIPTFENAEFTFTHRNANKPADSLAKAARLSKSGSACFESPPSFIFDDLTNDEIGIVNSSYNDTSTVIQTLL</sequence>
<dbReference type="CDD" id="cd06222">
    <property type="entry name" value="RNase_H_like"/>
    <property type="match status" value="1"/>
</dbReference>
<dbReference type="InParanoid" id="A0A200QQR0"/>
<name>A0A200QQR0_MACCD</name>
<dbReference type="SUPFAM" id="SSF53098">
    <property type="entry name" value="Ribonuclease H-like"/>
    <property type="match status" value="1"/>
</dbReference>
<evidence type="ECO:0000313" key="3">
    <source>
        <dbReference type="Proteomes" id="UP000195402"/>
    </source>
</evidence>
<dbReference type="InterPro" id="IPR002156">
    <property type="entry name" value="RNaseH_domain"/>
</dbReference>
<dbReference type="InterPro" id="IPR012337">
    <property type="entry name" value="RNaseH-like_sf"/>
</dbReference>